<name>A0A9P0PSK1_ACAOB</name>
<evidence type="ECO:0000313" key="2">
    <source>
        <dbReference type="Proteomes" id="UP001152888"/>
    </source>
</evidence>
<reference evidence="1" key="1">
    <citation type="submission" date="2022-03" db="EMBL/GenBank/DDBJ databases">
        <authorList>
            <person name="Sayadi A."/>
        </authorList>
    </citation>
    <scope>NUCLEOTIDE SEQUENCE</scope>
</reference>
<sequence length="80" mass="9147">MLSAEINDIMEERIDFGITDGKEYALISKPNYSLISKLKTAANLKEAASTVCRFYPGQCCWNPRVVRVCRDGSQREEMKR</sequence>
<dbReference type="EMBL" id="CAKOFQ010007281">
    <property type="protein sequence ID" value="CAH1997271.1"/>
    <property type="molecule type" value="Genomic_DNA"/>
</dbReference>
<keyword evidence="2" id="KW-1185">Reference proteome</keyword>
<dbReference type="OrthoDB" id="10264149at2759"/>
<accession>A0A9P0PSK1</accession>
<organism evidence="1 2">
    <name type="scientific">Acanthoscelides obtectus</name>
    <name type="common">Bean weevil</name>
    <name type="synonym">Bruchus obtectus</name>
    <dbReference type="NCBI Taxonomy" id="200917"/>
    <lineage>
        <taxon>Eukaryota</taxon>
        <taxon>Metazoa</taxon>
        <taxon>Ecdysozoa</taxon>
        <taxon>Arthropoda</taxon>
        <taxon>Hexapoda</taxon>
        <taxon>Insecta</taxon>
        <taxon>Pterygota</taxon>
        <taxon>Neoptera</taxon>
        <taxon>Endopterygota</taxon>
        <taxon>Coleoptera</taxon>
        <taxon>Polyphaga</taxon>
        <taxon>Cucujiformia</taxon>
        <taxon>Chrysomeloidea</taxon>
        <taxon>Chrysomelidae</taxon>
        <taxon>Bruchinae</taxon>
        <taxon>Bruchini</taxon>
        <taxon>Acanthoscelides</taxon>
    </lineage>
</organism>
<dbReference type="AlphaFoldDB" id="A0A9P0PSK1"/>
<evidence type="ECO:0000313" key="1">
    <source>
        <dbReference type="EMBL" id="CAH1997271.1"/>
    </source>
</evidence>
<protein>
    <submittedName>
        <fullName evidence="1">Uncharacterized protein</fullName>
    </submittedName>
</protein>
<dbReference type="Proteomes" id="UP001152888">
    <property type="component" value="Unassembled WGS sequence"/>
</dbReference>
<comment type="caution">
    <text evidence="1">The sequence shown here is derived from an EMBL/GenBank/DDBJ whole genome shotgun (WGS) entry which is preliminary data.</text>
</comment>
<proteinExistence type="predicted"/>
<gene>
    <name evidence="1" type="ORF">ACAOBT_LOCUS23652</name>
</gene>